<dbReference type="NCBIfam" id="TIGR04141">
    <property type="entry name" value="TIGR04141 family sporadically distributed protein"/>
    <property type="match status" value="1"/>
</dbReference>
<evidence type="ECO:0000313" key="2">
    <source>
        <dbReference type="EMBL" id="OQJ94623.1"/>
    </source>
</evidence>
<evidence type="ECO:0000313" key="1">
    <source>
        <dbReference type="EMBL" id="ASZ51823.1"/>
    </source>
</evidence>
<evidence type="ECO:0008006" key="4">
    <source>
        <dbReference type="Google" id="ProtNLM"/>
    </source>
</evidence>
<evidence type="ECO:0000313" key="3">
    <source>
        <dbReference type="Proteomes" id="UP000191946"/>
    </source>
</evidence>
<dbReference type="Proteomes" id="UP000191946">
    <property type="component" value="Unassembled WGS sequence"/>
</dbReference>
<proteinExistence type="predicted"/>
<sequence>MKLNVVAYLIKEGYEEADIINPKKNARRIGVDINGSINSLYIKNAKSKPKWSEIFTIHPNVDESIFYSESICGMFLVKAHSRLIAFTFGHAKSLLLPHVIQRGFGLRVSLNIGDSEQIKSIDKATLDKVALKTRSQTSKNTNVSDFDFEFDHEILKSISAVVETDDDELEIVSGYDSVSLYTKVSLEELPKIADRIMSAYESDKYLSSYPWVDFIQSVTDPETISNLNDRIIHNLDSQNYESLWIACPEIMDYGDFSGFVYTTRAKKGCSVCMHPELDLELYVKEAKLKFPTSIEALKRKQVYAYNSAEMQVKSWSLFRCLNGEVELEGDIFVLNDSQWYRVERKFSDSVNEYFKHLPRSAIDFPPYGTLTEGEYLRKIADGENFALLDQKWIYPQGIGTRIEFCDLLSQCNAFIHVKKYGASSVLSHLFSQATVATELLLNDASVLNQVNAHLDDTYLSVVFDKDKSPRTHRVVLAIMHKKQGEVHLPFFSKVNLRHHSRRLQNMGFTVELAKIDA</sequence>
<dbReference type="InterPro" id="IPR026487">
    <property type="entry name" value="CHP04141"/>
</dbReference>
<keyword evidence="3" id="KW-1185">Reference proteome</keyword>
<reference evidence="2 3" key="1">
    <citation type="submission" date="2015-08" db="EMBL/GenBank/DDBJ databases">
        <title>Draft Genome Sequences of Vibrio parahaemolyticus Strains.</title>
        <authorList>
            <person name="Gonzalez-Escalona N."/>
            <person name="DePaola A."/>
        </authorList>
    </citation>
    <scope>NUCLEOTIDE SEQUENCE [LARGE SCALE GENOMIC DNA]</scope>
    <source>
        <strain evidence="2 3">CFSAN001621</strain>
    </source>
</reference>
<name>A0A249W4Z5_VIBPH</name>
<dbReference type="RefSeq" id="WP_005494857.1">
    <property type="nucleotide sequence ID" value="NZ_CP023248.2"/>
</dbReference>
<reference evidence="1" key="2">
    <citation type="submission" date="2017-09" db="EMBL/GenBank/DDBJ databases">
        <authorList>
            <person name="Ehlers B."/>
            <person name="Leendertz F.H."/>
        </authorList>
    </citation>
    <scope>NUCLEOTIDE SEQUENCE</scope>
    <source>
        <strain evidence="1">MAVP-26</strain>
    </source>
</reference>
<dbReference type="Pfam" id="PF19614">
    <property type="entry name" value="DUF6119"/>
    <property type="match status" value="1"/>
</dbReference>
<gene>
    <name evidence="2" type="ORF">AKG60_27835</name>
    <name evidence="1" type="ORF">YA91_15280</name>
</gene>
<protein>
    <recommendedName>
        <fullName evidence="4">Sporadically distributed protein, TIGR04141 family</fullName>
    </recommendedName>
</protein>
<accession>A0A249W4Z5</accession>
<dbReference type="EMBL" id="CP023248">
    <property type="protein sequence ID" value="ASZ51823.1"/>
    <property type="molecule type" value="Genomic_DNA"/>
</dbReference>
<organism evidence="1">
    <name type="scientific">Vibrio parahaemolyticus</name>
    <dbReference type="NCBI Taxonomy" id="670"/>
    <lineage>
        <taxon>Bacteria</taxon>
        <taxon>Pseudomonadati</taxon>
        <taxon>Pseudomonadota</taxon>
        <taxon>Gammaproteobacteria</taxon>
        <taxon>Vibrionales</taxon>
        <taxon>Vibrionaceae</taxon>
        <taxon>Vibrio</taxon>
    </lineage>
</organism>
<dbReference type="EMBL" id="LHQV01000040">
    <property type="protein sequence ID" value="OQJ94623.1"/>
    <property type="molecule type" value="Genomic_DNA"/>
</dbReference>
<dbReference type="AlphaFoldDB" id="A0A249W4Z5"/>